<dbReference type="OrthoDB" id="2759060at2759"/>
<accession>A0A1M2V871</accession>
<dbReference type="CDD" id="cd15489">
    <property type="entry name" value="PHD_SF"/>
    <property type="match status" value="1"/>
</dbReference>
<keyword evidence="2" id="KW-1185">Reference proteome</keyword>
<dbReference type="EMBL" id="MNAD01001598">
    <property type="protein sequence ID" value="OJT03799.1"/>
    <property type="molecule type" value="Genomic_DNA"/>
</dbReference>
<evidence type="ECO:0000313" key="2">
    <source>
        <dbReference type="Proteomes" id="UP000184267"/>
    </source>
</evidence>
<dbReference type="SUPFAM" id="SSF57903">
    <property type="entry name" value="FYVE/PHD zinc finger"/>
    <property type="match status" value="1"/>
</dbReference>
<reference evidence="1 2" key="1">
    <citation type="submission" date="2016-10" db="EMBL/GenBank/DDBJ databases">
        <title>Genome sequence of the basidiomycete white-rot fungus Trametes pubescens.</title>
        <authorList>
            <person name="Makela M.R."/>
            <person name="Granchi Z."/>
            <person name="Peng M."/>
            <person name="De Vries R.P."/>
            <person name="Grigoriev I."/>
            <person name="Riley R."/>
            <person name="Hilden K."/>
        </authorList>
    </citation>
    <scope>NUCLEOTIDE SEQUENCE [LARGE SCALE GENOMIC DNA]</scope>
    <source>
        <strain evidence="1 2">FBCC735</strain>
    </source>
</reference>
<evidence type="ECO:0000313" key="1">
    <source>
        <dbReference type="EMBL" id="OJT03799.1"/>
    </source>
</evidence>
<dbReference type="Proteomes" id="UP000184267">
    <property type="component" value="Unassembled WGS sequence"/>
</dbReference>
<organism evidence="1 2">
    <name type="scientific">Trametes pubescens</name>
    <name type="common">White-rot fungus</name>
    <dbReference type="NCBI Taxonomy" id="154538"/>
    <lineage>
        <taxon>Eukaryota</taxon>
        <taxon>Fungi</taxon>
        <taxon>Dikarya</taxon>
        <taxon>Basidiomycota</taxon>
        <taxon>Agaricomycotina</taxon>
        <taxon>Agaricomycetes</taxon>
        <taxon>Polyporales</taxon>
        <taxon>Polyporaceae</taxon>
        <taxon>Trametes</taxon>
    </lineage>
</organism>
<gene>
    <name evidence="1" type="ORF">TRAPUB_5528</name>
</gene>
<comment type="caution">
    <text evidence="1">The sequence shown here is derived from an EMBL/GenBank/DDBJ whole genome shotgun (WGS) entry which is preliminary data.</text>
</comment>
<proteinExistence type="predicted"/>
<dbReference type="AlphaFoldDB" id="A0A1M2V871"/>
<sequence>MHRTTPLDELPRPFEIIFGTMELCAKSPAKEVLTCEFTRRATATVFDPATISLPFNNLPFLYLRRDLFLHSIRSGPGRRRCYVLKNPNRCLICPGPCDFGHRYGPDVDVLRYCYRCEKWFHAKCLDLVADERVDELLAHDLGWRLPNNSTRTEFLWWFLVSGPIERKPLCVVDPSRPATLDKTGKPIVKQDFIPTGWEMYVHFARNYHTQYNANGPPANIDWWIHNVGFPPLMSLKSHMMHRFEKVKRYQCPQCHACI</sequence>
<name>A0A1M2V871_TRAPU</name>
<protein>
    <submittedName>
        <fullName evidence="1">Uncharacterized protein</fullName>
    </submittedName>
</protein>
<dbReference type="InterPro" id="IPR011011">
    <property type="entry name" value="Znf_FYVE_PHD"/>
</dbReference>